<feature type="compositionally biased region" description="Polar residues" evidence="5">
    <location>
        <begin position="445"/>
        <end position="456"/>
    </location>
</feature>
<keyword evidence="3" id="KW-0862">Zinc</keyword>
<feature type="compositionally biased region" description="Polar residues" evidence="5">
    <location>
        <begin position="360"/>
        <end position="380"/>
    </location>
</feature>
<dbReference type="Pfam" id="PF20826">
    <property type="entry name" value="PHD_5"/>
    <property type="match status" value="1"/>
</dbReference>
<feature type="compositionally biased region" description="Acidic residues" evidence="5">
    <location>
        <begin position="653"/>
        <end position="663"/>
    </location>
</feature>
<dbReference type="PROSITE" id="PS50016">
    <property type="entry name" value="ZF_PHD_2"/>
    <property type="match status" value="1"/>
</dbReference>
<evidence type="ECO:0000313" key="7">
    <source>
        <dbReference type="EMBL" id="KAA6412337.1"/>
    </source>
</evidence>
<evidence type="ECO:0000256" key="3">
    <source>
        <dbReference type="ARBA" id="ARBA00022833"/>
    </source>
</evidence>
<dbReference type="InterPro" id="IPR011011">
    <property type="entry name" value="Znf_FYVE_PHD"/>
</dbReference>
<name>A0A5M8PSE9_9LECA</name>
<evidence type="ECO:0000256" key="5">
    <source>
        <dbReference type="SAM" id="MobiDB-lite"/>
    </source>
</evidence>
<feature type="compositionally biased region" description="Low complexity" evidence="5">
    <location>
        <begin position="71"/>
        <end position="80"/>
    </location>
</feature>
<dbReference type="GO" id="GO:0008270">
    <property type="term" value="F:zinc ion binding"/>
    <property type="evidence" value="ECO:0007669"/>
    <property type="project" value="UniProtKB-KW"/>
</dbReference>
<dbReference type="InterPro" id="IPR019786">
    <property type="entry name" value="Zinc_finger_PHD-type_CS"/>
</dbReference>
<feature type="compositionally biased region" description="Polar residues" evidence="5">
    <location>
        <begin position="579"/>
        <end position="593"/>
    </location>
</feature>
<feature type="compositionally biased region" description="Basic and acidic residues" evidence="5">
    <location>
        <begin position="395"/>
        <end position="405"/>
    </location>
</feature>
<dbReference type="InterPro" id="IPR013083">
    <property type="entry name" value="Znf_RING/FYVE/PHD"/>
</dbReference>
<dbReference type="EMBL" id="VXIT01000006">
    <property type="protein sequence ID" value="KAA6412337.1"/>
    <property type="molecule type" value="Genomic_DNA"/>
</dbReference>
<comment type="caution">
    <text evidence="7">The sequence shown here is derived from an EMBL/GenBank/DDBJ whole genome shotgun (WGS) entry which is preliminary data.</text>
</comment>
<feature type="region of interest" description="Disordered" evidence="5">
    <location>
        <begin position="683"/>
        <end position="704"/>
    </location>
</feature>
<dbReference type="Gene3D" id="3.30.40.10">
    <property type="entry name" value="Zinc/RING finger domain, C3HC4 (zinc finger)"/>
    <property type="match status" value="1"/>
</dbReference>
<reference evidence="7 8" key="1">
    <citation type="submission" date="2019-09" db="EMBL/GenBank/DDBJ databases">
        <title>The hologenome of the rock-dwelling lichen Lasallia pustulata.</title>
        <authorList>
            <person name="Greshake Tzovaras B."/>
            <person name="Segers F."/>
            <person name="Bicker A."/>
            <person name="Dal Grande F."/>
            <person name="Otte J."/>
            <person name="Hankeln T."/>
            <person name="Schmitt I."/>
            <person name="Ebersberger I."/>
        </authorList>
    </citation>
    <scope>NUCLEOTIDE SEQUENCE [LARGE SCALE GENOMIC DNA]</scope>
    <source>
        <strain evidence="7">A1-1</strain>
    </source>
</reference>
<dbReference type="AlphaFoldDB" id="A0A5M8PSE9"/>
<sequence length="844" mass="90445">MSWDQPVYSFSYSSGQPPTPTGTPTSATFEQSFFSTPKAESSFYDPRVTWDTADPYALSPQFFRTPKDPTIRTPIQRPTTASGPKRPLSGKELEAEISSHVHHLSPNPSLSLPPVEPSRQLSSSPNPSSAKRNCLDAADRGTATPEPGLALDTDSAMRSAVSMQTPPPTSTSASRRRAQQAHVVKLVKESAVTAGRRMSSPGFATTNIAETPAGLVGASPQQFPSLQFSPDVFGFPMSGPATAPVFAQQKLFWDPDQNTDAMGVDFAAFPGDHFGPGHQTGLDPFVSTQQQTHMSHAPGPSYNAFSTSISNALNEQGSTSFTMTMAPSPQAQQSFQTPPAAARKSIDPASFSGHAVNPSLLFSSPSHQLKTSQTAVSSQADPDGDTLQPYAHQIQESKREREMRSGRMPRPTRGPEADSPAVKLALKTLREEGAAHLGLKRSETDTALTQRSAPPDQSSQVVSKVSAAVEHKPGISPGRMRSRPEESNGASNLRSRKRTAVTFSIDANGRARTETRTIIEEPGARLDDIARMELDSASQDSDSEDSMGDEKRAVATGHGQSHSALPPQGSKQPKMGRFNTGSRAHSQKSSYASTLASTADAGSLHGAQMSKARAISNLNLATHEQRNKQAHPFTGTLSSSTLSDHRDSSGENQESDAETVLESDEGKGDAQYELKKVLQDRAKKKVAGQLPHSGLRSTSRAQHNVYSPLRVQTHTYDLNGAATPSVAQAHNGYGANMNSSPNTITDPDLATPSSDRDSRISGSTRCVCHSPDSDGQLMILCESCKKWLHVRCLSLNPQRLPAVYLCIFCTGQTPAVRGGRVREAARVGFTTASSPLAHKSSRYR</sequence>
<keyword evidence="2 4" id="KW-0863">Zinc-finger</keyword>
<gene>
    <name evidence="7" type="ORF">FRX48_04489</name>
</gene>
<dbReference type="SUPFAM" id="SSF57903">
    <property type="entry name" value="FYVE/PHD zinc finger"/>
    <property type="match status" value="1"/>
</dbReference>
<feature type="region of interest" description="Disordered" evidence="5">
    <location>
        <begin position="626"/>
        <end position="668"/>
    </location>
</feature>
<dbReference type="InterPro" id="IPR001965">
    <property type="entry name" value="Znf_PHD"/>
</dbReference>
<protein>
    <recommendedName>
        <fullName evidence="6">PHD-type domain-containing protein</fullName>
    </recommendedName>
</protein>
<feature type="domain" description="PHD-type" evidence="6">
    <location>
        <begin position="763"/>
        <end position="812"/>
    </location>
</feature>
<dbReference type="SMART" id="SM00249">
    <property type="entry name" value="PHD"/>
    <property type="match status" value="1"/>
</dbReference>
<dbReference type="PROSITE" id="PS01359">
    <property type="entry name" value="ZF_PHD_1"/>
    <property type="match status" value="1"/>
</dbReference>
<feature type="compositionally biased region" description="Polar residues" evidence="5">
    <location>
        <begin position="695"/>
        <end position="704"/>
    </location>
</feature>
<feature type="region of interest" description="Disordered" evidence="5">
    <location>
        <begin position="438"/>
        <end position="508"/>
    </location>
</feature>
<evidence type="ECO:0000256" key="4">
    <source>
        <dbReference type="PROSITE-ProRule" id="PRU00146"/>
    </source>
</evidence>
<evidence type="ECO:0000259" key="6">
    <source>
        <dbReference type="PROSITE" id="PS50016"/>
    </source>
</evidence>
<keyword evidence="1" id="KW-0479">Metal-binding</keyword>
<feature type="compositionally biased region" description="Low complexity" evidence="5">
    <location>
        <begin position="104"/>
        <end position="129"/>
    </location>
</feature>
<dbReference type="Proteomes" id="UP000324767">
    <property type="component" value="Unassembled WGS sequence"/>
</dbReference>
<feature type="compositionally biased region" description="Polar residues" evidence="5">
    <location>
        <begin position="736"/>
        <end position="745"/>
    </location>
</feature>
<feature type="region of interest" description="Disordered" evidence="5">
    <location>
        <begin position="727"/>
        <end position="764"/>
    </location>
</feature>
<accession>A0A5M8PSE9</accession>
<dbReference type="OrthoDB" id="436852at2759"/>
<feature type="compositionally biased region" description="Low complexity" evidence="5">
    <location>
        <begin position="11"/>
        <end position="26"/>
    </location>
</feature>
<dbReference type="InterPro" id="IPR019787">
    <property type="entry name" value="Znf_PHD-finger"/>
</dbReference>
<evidence type="ECO:0000256" key="2">
    <source>
        <dbReference type="ARBA" id="ARBA00022771"/>
    </source>
</evidence>
<feature type="region of interest" description="Disordered" evidence="5">
    <location>
        <begin position="60"/>
        <end position="180"/>
    </location>
</feature>
<evidence type="ECO:0000313" key="8">
    <source>
        <dbReference type="Proteomes" id="UP000324767"/>
    </source>
</evidence>
<organism evidence="7 8">
    <name type="scientific">Lasallia pustulata</name>
    <dbReference type="NCBI Taxonomy" id="136370"/>
    <lineage>
        <taxon>Eukaryota</taxon>
        <taxon>Fungi</taxon>
        <taxon>Dikarya</taxon>
        <taxon>Ascomycota</taxon>
        <taxon>Pezizomycotina</taxon>
        <taxon>Lecanoromycetes</taxon>
        <taxon>OSLEUM clade</taxon>
        <taxon>Umbilicariomycetidae</taxon>
        <taxon>Umbilicariales</taxon>
        <taxon>Umbilicariaceae</taxon>
        <taxon>Lasallia</taxon>
    </lineage>
</organism>
<evidence type="ECO:0000256" key="1">
    <source>
        <dbReference type="ARBA" id="ARBA00022723"/>
    </source>
</evidence>
<proteinExistence type="predicted"/>
<feature type="compositionally biased region" description="Low complexity" evidence="5">
    <location>
        <begin position="457"/>
        <end position="468"/>
    </location>
</feature>
<feature type="region of interest" description="Disordered" evidence="5">
    <location>
        <begin position="535"/>
        <end position="593"/>
    </location>
</feature>
<feature type="compositionally biased region" description="Basic and acidic residues" evidence="5">
    <location>
        <begin position="89"/>
        <end position="99"/>
    </location>
</feature>
<feature type="compositionally biased region" description="Polar residues" evidence="5">
    <location>
        <begin position="328"/>
        <end position="337"/>
    </location>
</feature>
<feature type="region of interest" description="Disordered" evidence="5">
    <location>
        <begin position="328"/>
        <end position="420"/>
    </location>
</feature>
<feature type="region of interest" description="Disordered" evidence="5">
    <location>
        <begin position="1"/>
        <end position="26"/>
    </location>
</feature>